<organism evidence="16 17">
    <name type="scientific">Bacillus aquiflavi</name>
    <dbReference type="NCBI Taxonomy" id="2672567"/>
    <lineage>
        <taxon>Bacteria</taxon>
        <taxon>Bacillati</taxon>
        <taxon>Bacillota</taxon>
        <taxon>Bacilli</taxon>
        <taxon>Bacillales</taxon>
        <taxon>Bacillaceae</taxon>
        <taxon>Bacillus</taxon>
    </lineage>
</organism>
<evidence type="ECO:0000256" key="7">
    <source>
        <dbReference type="ARBA" id="ARBA00022989"/>
    </source>
</evidence>
<dbReference type="GO" id="GO:0008808">
    <property type="term" value="F:cardiolipin synthase activity"/>
    <property type="evidence" value="ECO:0007669"/>
    <property type="project" value="UniProtKB-UniRule"/>
</dbReference>
<reference evidence="16 17" key="1">
    <citation type="submission" date="2020-02" db="EMBL/GenBank/DDBJ databases">
        <title>Bacillus aquiflavi sp. nov., isolated from yellow water of strong flavor Chinese baijiu in Yibin region of China.</title>
        <authorList>
            <person name="Xie J."/>
        </authorList>
    </citation>
    <scope>NUCLEOTIDE SEQUENCE [LARGE SCALE GENOMIC DNA]</scope>
    <source>
        <strain evidence="16 17">3H-10</strain>
    </source>
</reference>
<keyword evidence="9 13" id="KW-0472">Membrane</keyword>
<accession>A0A6B3VXE6</accession>
<feature type="domain" description="PLD phosphodiesterase" evidence="14">
    <location>
        <begin position="313"/>
        <end position="340"/>
    </location>
</feature>
<keyword evidence="6" id="KW-0677">Repeat</keyword>
<dbReference type="EMBL" id="JACEIO010000009">
    <property type="protein sequence ID" value="MBA4536599.1"/>
    <property type="molecule type" value="Genomic_DNA"/>
</dbReference>
<evidence type="ECO:0000256" key="3">
    <source>
        <dbReference type="ARBA" id="ARBA00022516"/>
    </source>
</evidence>
<dbReference type="GO" id="GO:0005886">
    <property type="term" value="C:plasma membrane"/>
    <property type="evidence" value="ECO:0007669"/>
    <property type="project" value="UniProtKB-SubCell"/>
</dbReference>
<dbReference type="InterPro" id="IPR025202">
    <property type="entry name" value="PLD-like_dom"/>
</dbReference>
<dbReference type="SUPFAM" id="SSF56024">
    <property type="entry name" value="Phospholipase D/nuclease"/>
    <property type="match status" value="2"/>
</dbReference>
<evidence type="ECO:0000256" key="9">
    <source>
        <dbReference type="ARBA" id="ARBA00023136"/>
    </source>
</evidence>
<dbReference type="PROSITE" id="PS50035">
    <property type="entry name" value="PLD"/>
    <property type="match status" value="2"/>
</dbReference>
<evidence type="ECO:0000259" key="14">
    <source>
        <dbReference type="PROSITE" id="PS50035"/>
    </source>
</evidence>
<evidence type="ECO:0000256" key="11">
    <source>
        <dbReference type="ARBA" id="ARBA00023264"/>
    </source>
</evidence>
<sequence length="400" mass="46800">MKILFTMIIILTIFTLWLSIDYYLGRKKHLASGLKKEFPIRQSDIYLYTDGIELFKDLFHELKNAKNHIHILFYIVKNDHISNEFLNILKTKALAGIEVRLLLDWLGSIKVSREKIYELRNAGVRFSFCHVPKAPFFFYTMHQRNHRKITVIDGKVGYIGGYNIGKEYINEDPKLNPWRDYHLKIYGEGVHDLQKQFMNDWIRATKSKISDTKSYFPYLNIGETKHQFISSEGIFLEHTYSELIKKAKKSIFIGSPYFIPSKRILAHLINALNNGINVTILVPYQSDHIIVKDASLSYFRELLKNGAKIFQYSHGFYHAKVMLIDSQVCNIGTANFDKRSFYLNDEINCYIFSQDFIKKVEEVIQKDIRESKALTIEELKQTNVFQTFKEAFASAISHFL</sequence>
<comment type="subcellular location">
    <subcellularLocation>
        <location evidence="1">Cell membrane</location>
    </subcellularLocation>
</comment>
<keyword evidence="11" id="KW-1208">Phospholipid metabolism</keyword>
<protein>
    <recommendedName>
        <fullName evidence="12">Cardiolipin synthase</fullName>
        <ecNumber evidence="12">2.7.8.-</ecNumber>
    </recommendedName>
</protein>
<evidence type="ECO:0000313" key="17">
    <source>
        <dbReference type="Proteomes" id="UP000472971"/>
    </source>
</evidence>
<evidence type="ECO:0000256" key="6">
    <source>
        <dbReference type="ARBA" id="ARBA00022737"/>
    </source>
</evidence>
<dbReference type="NCBIfam" id="TIGR04265">
    <property type="entry name" value="bac_cardiolipin"/>
    <property type="match status" value="1"/>
</dbReference>
<dbReference type="CDD" id="cd09110">
    <property type="entry name" value="PLDc_CLS_1"/>
    <property type="match status" value="1"/>
</dbReference>
<dbReference type="Pfam" id="PF13091">
    <property type="entry name" value="PLDc_2"/>
    <property type="match status" value="2"/>
</dbReference>
<keyword evidence="2" id="KW-1003">Cell membrane</keyword>
<dbReference type="Gene3D" id="3.30.870.10">
    <property type="entry name" value="Endonuclease Chain A"/>
    <property type="match status" value="2"/>
</dbReference>
<evidence type="ECO:0000313" key="15">
    <source>
        <dbReference type="EMBL" id="MBA4536599.1"/>
    </source>
</evidence>
<dbReference type="PANTHER" id="PTHR21248:SF7">
    <property type="entry name" value="MINOR CARDIOLIPIN SYNTHASE CLSB"/>
    <property type="match status" value="1"/>
</dbReference>
<keyword evidence="8" id="KW-0443">Lipid metabolism</keyword>
<name>A0A6B3VXE6_9BACI</name>
<feature type="domain" description="PLD phosphodiesterase" evidence="14">
    <location>
        <begin position="141"/>
        <end position="168"/>
    </location>
</feature>
<evidence type="ECO:0000256" key="13">
    <source>
        <dbReference type="SAM" id="Phobius"/>
    </source>
</evidence>
<dbReference type="PIRSF" id="PIRSF000850">
    <property type="entry name" value="Phospholipase_D_PSS"/>
    <property type="match status" value="1"/>
</dbReference>
<evidence type="ECO:0000256" key="4">
    <source>
        <dbReference type="ARBA" id="ARBA00022679"/>
    </source>
</evidence>
<evidence type="ECO:0000256" key="12">
    <source>
        <dbReference type="NCBIfam" id="TIGR04265"/>
    </source>
</evidence>
<keyword evidence="10" id="KW-0594">Phospholipid biosynthesis</keyword>
<reference evidence="15 18" key="2">
    <citation type="submission" date="2020-07" db="EMBL/GenBank/DDBJ databases">
        <authorList>
            <person name="Feng H."/>
        </authorList>
    </citation>
    <scope>NUCLEOTIDE SEQUENCE [LARGE SCALE GENOMIC DNA]</scope>
    <source>
        <strain evidence="18">s-12</strain>
        <strain evidence="15">S-12</strain>
    </source>
</reference>
<dbReference type="RefSeq" id="WP_163240909.1">
    <property type="nucleotide sequence ID" value="NZ_CP082780.1"/>
</dbReference>
<gene>
    <name evidence="16" type="primary">cls</name>
    <name evidence="16" type="ORF">G4D64_05415</name>
    <name evidence="15" type="ORF">H1Z61_05450</name>
</gene>
<proteinExistence type="predicted"/>
<evidence type="ECO:0000256" key="10">
    <source>
        <dbReference type="ARBA" id="ARBA00023209"/>
    </source>
</evidence>
<evidence type="ECO:0000256" key="2">
    <source>
        <dbReference type="ARBA" id="ARBA00022475"/>
    </source>
</evidence>
<keyword evidence="17" id="KW-1185">Reference proteome</keyword>
<evidence type="ECO:0000313" key="18">
    <source>
        <dbReference type="Proteomes" id="UP000570010"/>
    </source>
</evidence>
<evidence type="ECO:0000256" key="1">
    <source>
        <dbReference type="ARBA" id="ARBA00004236"/>
    </source>
</evidence>
<dbReference type="CDD" id="cd09112">
    <property type="entry name" value="PLDc_CLS_2"/>
    <property type="match status" value="1"/>
</dbReference>
<dbReference type="Proteomes" id="UP000570010">
    <property type="component" value="Unassembled WGS sequence"/>
</dbReference>
<keyword evidence="5 13" id="KW-0812">Transmembrane</keyword>
<dbReference type="EMBL" id="JAAIWN010000009">
    <property type="protein sequence ID" value="NEY80967.1"/>
    <property type="molecule type" value="Genomic_DNA"/>
</dbReference>
<dbReference type="EC" id="2.7.8.-" evidence="12"/>
<evidence type="ECO:0000313" key="16">
    <source>
        <dbReference type="EMBL" id="NEY80967.1"/>
    </source>
</evidence>
<dbReference type="GO" id="GO:0032049">
    <property type="term" value="P:cardiolipin biosynthetic process"/>
    <property type="evidence" value="ECO:0007669"/>
    <property type="project" value="UniProtKB-UniRule"/>
</dbReference>
<dbReference type="AlphaFoldDB" id="A0A6B3VXE6"/>
<dbReference type="FunFam" id="3.30.870.10:FF:000014">
    <property type="entry name" value="Cardiolipin synthase"/>
    <property type="match status" value="1"/>
</dbReference>
<comment type="caution">
    <text evidence="16">The sequence shown here is derived from an EMBL/GenBank/DDBJ whole genome shotgun (WGS) entry which is preliminary data.</text>
</comment>
<keyword evidence="4" id="KW-0808">Transferase</keyword>
<dbReference type="InterPro" id="IPR022924">
    <property type="entry name" value="Cardiolipin_synthase"/>
</dbReference>
<evidence type="ECO:0000256" key="8">
    <source>
        <dbReference type="ARBA" id="ARBA00023098"/>
    </source>
</evidence>
<evidence type="ECO:0000256" key="5">
    <source>
        <dbReference type="ARBA" id="ARBA00022692"/>
    </source>
</evidence>
<keyword evidence="3" id="KW-0444">Lipid biosynthesis</keyword>
<feature type="transmembrane region" description="Helical" evidence="13">
    <location>
        <begin position="6"/>
        <end position="25"/>
    </location>
</feature>
<dbReference type="PANTHER" id="PTHR21248">
    <property type="entry name" value="CARDIOLIPIN SYNTHASE"/>
    <property type="match status" value="1"/>
</dbReference>
<dbReference type="SMART" id="SM00155">
    <property type="entry name" value="PLDc"/>
    <property type="match status" value="2"/>
</dbReference>
<dbReference type="InterPro" id="IPR001736">
    <property type="entry name" value="PLipase_D/transphosphatidylase"/>
</dbReference>
<dbReference type="Proteomes" id="UP000472971">
    <property type="component" value="Unassembled WGS sequence"/>
</dbReference>
<keyword evidence="7 13" id="KW-1133">Transmembrane helix</keyword>